<accession>A0ABN9PPY7</accession>
<evidence type="ECO:0000313" key="2">
    <source>
        <dbReference type="EMBL" id="CAK0793777.1"/>
    </source>
</evidence>
<feature type="region of interest" description="Disordered" evidence="1">
    <location>
        <begin position="132"/>
        <end position="203"/>
    </location>
</feature>
<name>A0ABN9PPY7_9DINO</name>
<gene>
    <name evidence="2" type="ORF">PCOR1329_LOCUS3950</name>
</gene>
<evidence type="ECO:0000313" key="3">
    <source>
        <dbReference type="Proteomes" id="UP001189429"/>
    </source>
</evidence>
<protein>
    <submittedName>
        <fullName evidence="2">Uncharacterized protein</fullName>
    </submittedName>
</protein>
<comment type="caution">
    <text evidence="2">The sequence shown here is derived from an EMBL/GenBank/DDBJ whole genome shotgun (WGS) entry which is preliminary data.</text>
</comment>
<evidence type="ECO:0000256" key="1">
    <source>
        <dbReference type="SAM" id="MobiDB-lite"/>
    </source>
</evidence>
<feature type="region of interest" description="Disordered" evidence="1">
    <location>
        <begin position="1"/>
        <end position="88"/>
    </location>
</feature>
<keyword evidence="3" id="KW-1185">Reference proteome</keyword>
<feature type="compositionally biased region" description="Basic residues" evidence="1">
    <location>
        <begin position="35"/>
        <end position="49"/>
    </location>
</feature>
<proteinExistence type="predicted"/>
<reference evidence="2" key="1">
    <citation type="submission" date="2023-10" db="EMBL/GenBank/DDBJ databases">
        <authorList>
            <person name="Chen Y."/>
            <person name="Shah S."/>
            <person name="Dougan E. K."/>
            <person name="Thang M."/>
            <person name="Chan C."/>
        </authorList>
    </citation>
    <scope>NUCLEOTIDE SEQUENCE [LARGE SCALE GENOMIC DNA]</scope>
</reference>
<dbReference type="EMBL" id="CAUYUJ010001025">
    <property type="protein sequence ID" value="CAK0793777.1"/>
    <property type="molecule type" value="Genomic_DNA"/>
</dbReference>
<organism evidence="2 3">
    <name type="scientific">Prorocentrum cordatum</name>
    <dbReference type="NCBI Taxonomy" id="2364126"/>
    <lineage>
        <taxon>Eukaryota</taxon>
        <taxon>Sar</taxon>
        <taxon>Alveolata</taxon>
        <taxon>Dinophyceae</taxon>
        <taxon>Prorocentrales</taxon>
        <taxon>Prorocentraceae</taxon>
        <taxon>Prorocentrum</taxon>
    </lineage>
</organism>
<sequence>MRWSAPGRVRQGGSDARCRAGRGAWHRAATSVPRRGSRRGSSKKNRHGVRSQTVLGLQGGPRQAPRPSGKDCRDAKPSLGERVGPSGGPVRHRAIACLGTCPPGGVCACLGPGGAWPGGAAGTCIIGIPPRGASARTSSWPGARPGEARGRGEGEAPAAPEEEEEKTWRSLGEGARCMETRRAPRSAQRAGRRQGGRGSARAPGVPCCGPSASVCPAPRAGGFPRFAAAHPWLSHSPACWCCAALCPDICLYRIRLQVSTLRPCQHRKVRGP</sequence>
<dbReference type="Proteomes" id="UP001189429">
    <property type="component" value="Unassembled WGS sequence"/>
</dbReference>